<gene>
    <name evidence="3" type="primary">pieA</name>
    <name evidence="3" type="ORF">Lsai_0835</name>
</gene>
<dbReference type="AlphaFoldDB" id="A0A0W0YN67"/>
<accession>A0A0W0YN67</accession>
<dbReference type="EMBL" id="LNYV01000013">
    <property type="protein sequence ID" value="KTD58228.1"/>
    <property type="molecule type" value="Genomic_DNA"/>
</dbReference>
<protein>
    <submittedName>
        <fullName evidence="3">Substrate of the Dot/Icm secretion system</fullName>
    </submittedName>
</protein>
<evidence type="ECO:0000313" key="4">
    <source>
        <dbReference type="Proteomes" id="UP000054621"/>
    </source>
</evidence>
<keyword evidence="1" id="KW-0175">Coiled coil</keyword>
<organism evidence="3 4">
    <name type="scientific">Legionella sainthelensi</name>
    <dbReference type="NCBI Taxonomy" id="28087"/>
    <lineage>
        <taxon>Bacteria</taxon>
        <taxon>Pseudomonadati</taxon>
        <taxon>Pseudomonadota</taxon>
        <taxon>Gammaproteobacteria</taxon>
        <taxon>Legionellales</taxon>
        <taxon>Legionellaceae</taxon>
        <taxon>Legionella</taxon>
    </lineage>
</organism>
<feature type="coiled-coil region" evidence="1">
    <location>
        <begin position="51"/>
        <end position="97"/>
    </location>
</feature>
<evidence type="ECO:0000256" key="1">
    <source>
        <dbReference type="SAM" id="Coils"/>
    </source>
</evidence>
<dbReference type="eggNOG" id="ENOG5031ZXF">
    <property type="taxonomic scope" value="Bacteria"/>
</dbReference>
<sequence length="690" mass="80810">MQERAVNIGVGLKKVNEVLNKCVSRAEEFLYLMDHWKVNINDLTDNKKFKVNNKQISAQEIKEELAKVLEKYNTFIKKNLQCEKKETEELIELQQQLTHLYKAMGDVYAYLCINKTEDFLEEIKAYYKKEHRMLDTMQFVFDIADHFSTKNLQCESSLSSQFKEVCEKFEQIQREFVSKIAIPRNESAKKLVLIMNDFIQAYLDQGASNEEIIKKLKPYEKYFTFKITKENEREMLDYTVNSEALCDVNPIEFLNQLFDQFYHESTLFSRSKTALKQALDKRQITYEASKDWYSYVGWDIPKVTDKNMILVTYDKEAYNKFFQESGPREMDFFKILEKFLDKSKDIIIASKQENLQYQKELSELIDKGIKQLEQTKPENKGFFAKKFGSNQHELITGIINQSIELLNALKEDMPIRKEDLVRVILSTENALNAAMSKLKPQKIDIDAEQSIIKQLIKTLKISNTEQCCFYKSEEGSIFSKFMNLELRELIESYQVQKTSEKDLPRESENTNNQIIEPNQEEDKWQDLQKKMNLQRVQKIMSIFVDEYCGYKGYLKGGGTIEELQTKLEAFKDYFQIEIVEKNGLKEPQIIFNTENIKNKNPHELFNELFKKFTEDIGYGTGSRSIEALKIALTKSKITYTAGSYGTVSTLTSALWSKQPPVITDENKRLKLIDNKHLSDKKTIEFGMNRF</sequence>
<dbReference type="Proteomes" id="UP000054621">
    <property type="component" value="Unassembled WGS sequence"/>
</dbReference>
<dbReference type="PATRIC" id="fig|28087.4.peg.891"/>
<dbReference type="RefSeq" id="WP_027271993.1">
    <property type="nucleotide sequence ID" value="NZ_CAAAJE010000002.1"/>
</dbReference>
<evidence type="ECO:0000256" key="2">
    <source>
        <dbReference type="SAM" id="MobiDB-lite"/>
    </source>
</evidence>
<name>A0A0W0YN67_9GAMM</name>
<proteinExistence type="predicted"/>
<feature type="region of interest" description="Disordered" evidence="2">
    <location>
        <begin position="498"/>
        <end position="519"/>
    </location>
</feature>
<feature type="compositionally biased region" description="Basic and acidic residues" evidence="2">
    <location>
        <begin position="498"/>
        <end position="508"/>
    </location>
</feature>
<evidence type="ECO:0000313" key="3">
    <source>
        <dbReference type="EMBL" id="KTD58228.1"/>
    </source>
</evidence>
<comment type="caution">
    <text evidence="3">The sequence shown here is derived from an EMBL/GenBank/DDBJ whole genome shotgun (WGS) entry which is preliminary data.</text>
</comment>
<reference evidence="3 4" key="1">
    <citation type="submission" date="2015-11" db="EMBL/GenBank/DDBJ databases">
        <title>Genomic analysis of 38 Legionella species identifies large and diverse effector repertoires.</title>
        <authorList>
            <person name="Burstein D."/>
            <person name="Amaro F."/>
            <person name="Zusman T."/>
            <person name="Lifshitz Z."/>
            <person name="Cohen O."/>
            <person name="Gilbert J.A."/>
            <person name="Pupko T."/>
            <person name="Shuman H.A."/>
            <person name="Segal G."/>
        </authorList>
    </citation>
    <scope>NUCLEOTIDE SEQUENCE [LARGE SCALE GENOMIC DNA]</scope>
    <source>
        <strain evidence="3 4">Mt.St.Helens-4</strain>
    </source>
</reference>